<comment type="caution">
    <text evidence="1">The sequence shown here is derived from an EMBL/GenBank/DDBJ whole genome shotgun (WGS) entry which is preliminary data.</text>
</comment>
<gene>
    <name evidence="1" type="ORF">IAC47_03590</name>
</gene>
<name>A0A9D1RGP3_9BACT</name>
<accession>A0A9D1RGP3</accession>
<sequence length="111" mass="12150">MKKIIYIMLPIIASGIFGCSKSDNVYLTANGRNSSEGLKQSEITITDDGHYILPDGTKSKIPMPAARKAEDCNKKTKVNDSGITITDDGYYILPDGRKGKIPMPTVRKAEE</sequence>
<dbReference type="AlphaFoldDB" id="A0A9D1RGP3"/>
<dbReference type="Proteomes" id="UP000824267">
    <property type="component" value="Unassembled WGS sequence"/>
</dbReference>
<dbReference type="EMBL" id="DXGG01000122">
    <property type="protein sequence ID" value="HIW87339.1"/>
    <property type="molecule type" value="Genomic_DNA"/>
</dbReference>
<organism evidence="1 2">
    <name type="scientific">Candidatus Onthomorpha intestinigallinarum</name>
    <dbReference type="NCBI Taxonomy" id="2840880"/>
    <lineage>
        <taxon>Bacteria</taxon>
        <taxon>Pseudomonadati</taxon>
        <taxon>Bacteroidota</taxon>
        <taxon>Bacteroidia</taxon>
        <taxon>Bacteroidales</taxon>
        <taxon>Candidatus Onthomorpha</taxon>
    </lineage>
</organism>
<reference evidence="1" key="1">
    <citation type="journal article" date="2021" name="PeerJ">
        <title>Extensive microbial diversity within the chicken gut microbiome revealed by metagenomics and culture.</title>
        <authorList>
            <person name="Gilroy R."/>
            <person name="Ravi A."/>
            <person name="Getino M."/>
            <person name="Pursley I."/>
            <person name="Horton D.L."/>
            <person name="Alikhan N.F."/>
            <person name="Baker D."/>
            <person name="Gharbi K."/>
            <person name="Hall N."/>
            <person name="Watson M."/>
            <person name="Adriaenssens E.M."/>
            <person name="Foster-Nyarko E."/>
            <person name="Jarju S."/>
            <person name="Secka A."/>
            <person name="Antonio M."/>
            <person name="Oren A."/>
            <person name="Chaudhuri R.R."/>
            <person name="La Ragione R."/>
            <person name="Hildebrand F."/>
            <person name="Pallen M.J."/>
        </authorList>
    </citation>
    <scope>NUCLEOTIDE SEQUENCE</scope>
    <source>
        <strain evidence="1">Gambia16-930</strain>
    </source>
</reference>
<dbReference type="PROSITE" id="PS51257">
    <property type="entry name" value="PROKAR_LIPOPROTEIN"/>
    <property type="match status" value="1"/>
</dbReference>
<evidence type="ECO:0008006" key="3">
    <source>
        <dbReference type="Google" id="ProtNLM"/>
    </source>
</evidence>
<evidence type="ECO:0000313" key="1">
    <source>
        <dbReference type="EMBL" id="HIW87339.1"/>
    </source>
</evidence>
<evidence type="ECO:0000313" key="2">
    <source>
        <dbReference type="Proteomes" id="UP000824267"/>
    </source>
</evidence>
<proteinExistence type="predicted"/>
<reference evidence="1" key="2">
    <citation type="submission" date="2021-04" db="EMBL/GenBank/DDBJ databases">
        <authorList>
            <person name="Gilroy R."/>
        </authorList>
    </citation>
    <scope>NUCLEOTIDE SEQUENCE</scope>
    <source>
        <strain evidence="1">Gambia16-930</strain>
    </source>
</reference>
<protein>
    <recommendedName>
        <fullName evidence="3">Lipoprotein</fullName>
    </recommendedName>
</protein>